<reference evidence="5" key="1">
    <citation type="journal article" date="2023" name="Mol. Phylogenet. Evol.">
        <title>Genome-scale phylogeny and comparative genomics of the fungal order Sordariales.</title>
        <authorList>
            <person name="Hensen N."/>
            <person name="Bonometti L."/>
            <person name="Westerberg I."/>
            <person name="Brannstrom I.O."/>
            <person name="Guillou S."/>
            <person name="Cros-Aarteil S."/>
            <person name="Calhoun S."/>
            <person name="Haridas S."/>
            <person name="Kuo A."/>
            <person name="Mondo S."/>
            <person name="Pangilinan J."/>
            <person name="Riley R."/>
            <person name="LaButti K."/>
            <person name="Andreopoulos B."/>
            <person name="Lipzen A."/>
            <person name="Chen C."/>
            <person name="Yan M."/>
            <person name="Daum C."/>
            <person name="Ng V."/>
            <person name="Clum A."/>
            <person name="Steindorff A."/>
            <person name="Ohm R.A."/>
            <person name="Martin F."/>
            <person name="Silar P."/>
            <person name="Natvig D.O."/>
            <person name="Lalanne C."/>
            <person name="Gautier V."/>
            <person name="Ament-Velasquez S.L."/>
            <person name="Kruys A."/>
            <person name="Hutchinson M.I."/>
            <person name="Powell A.J."/>
            <person name="Barry K."/>
            <person name="Miller A.N."/>
            <person name="Grigoriev I.V."/>
            <person name="Debuchy R."/>
            <person name="Gladieux P."/>
            <person name="Hiltunen Thoren M."/>
            <person name="Johannesson H."/>
        </authorList>
    </citation>
    <scope>NUCLEOTIDE SEQUENCE</scope>
    <source>
        <strain evidence="5">CBS 532.94</strain>
    </source>
</reference>
<dbReference type="PROSITE" id="PS00113">
    <property type="entry name" value="ADENYLATE_KINASE"/>
    <property type="match status" value="1"/>
</dbReference>
<comment type="similarity">
    <text evidence="4">Belongs to the adenylate kinase family.</text>
</comment>
<dbReference type="InterPro" id="IPR027417">
    <property type="entry name" value="P-loop_NTPase"/>
</dbReference>
<dbReference type="SUPFAM" id="SSF52540">
    <property type="entry name" value="P-loop containing nucleoside triphosphate hydrolases"/>
    <property type="match status" value="1"/>
</dbReference>
<dbReference type="EMBL" id="MU860014">
    <property type="protein sequence ID" value="KAK4241986.1"/>
    <property type="molecule type" value="Genomic_DNA"/>
</dbReference>
<dbReference type="PANTHER" id="PTHR23359">
    <property type="entry name" value="NUCLEOTIDE KINASE"/>
    <property type="match status" value="1"/>
</dbReference>
<dbReference type="GO" id="GO:0005524">
    <property type="term" value="F:ATP binding"/>
    <property type="evidence" value="ECO:0007669"/>
    <property type="project" value="InterPro"/>
</dbReference>
<evidence type="ECO:0008006" key="7">
    <source>
        <dbReference type="Google" id="ProtNLM"/>
    </source>
</evidence>
<dbReference type="Gene3D" id="3.40.50.300">
    <property type="entry name" value="P-loop containing nucleotide triphosphate hydrolases"/>
    <property type="match status" value="1"/>
</dbReference>
<evidence type="ECO:0000313" key="5">
    <source>
        <dbReference type="EMBL" id="KAK4241986.1"/>
    </source>
</evidence>
<dbReference type="PRINTS" id="PR00094">
    <property type="entry name" value="ADENYLTKNASE"/>
</dbReference>
<name>A0AAN7CH41_9PEZI</name>
<comment type="caution">
    <text evidence="5">The sequence shown here is derived from an EMBL/GenBank/DDBJ whole genome shotgun (WGS) entry which is preliminary data.</text>
</comment>
<evidence type="ECO:0000256" key="2">
    <source>
        <dbReference type="ARBA" id="ARBA00022741"/>
    </source>
</evidence>
<gene>
    <name evidence="5" type="ORF">C8A03DRAFT_11839</name>
</gene>
<sequence>MEYEGEAKPRYVFVIGTLCKRLAKEYDFTHISVGDLVREAAKQDEGIRWHADNGKLLHTDYLFPILRQAFLECVSGRPIILDGFPRQPEQVWKFEKAFGEPQLVLLFQCPQEVAKDRVVNRKEGRPADTSEVFDKRYKEYSELNPAIVRHYGKSQGKDKLVEVDTSGVTDVSWEKLLKALQTREEWPQLVKVDSPLSLSPSP</sequence>
<organism evidence="5 6">
    <name type="scientific">Achaetomium macrosporum</name>
    <dbReference type="NCBI Taxonomy" id="79813"/>
    <lineage>
        <taxon>Eukaryota</taxon>
        <taxon>Fungi</taxon>
        <taxon>Dikarya</taxon>
        <taxon>Ascomycota</taxon>
        <taxon>Pezizomycotina</taxon>
        <taxon>Sordariomycetes</taxon>
        <taxon>Sordariomycetidae</taxon>
        <taxon>Sordariales</taxon>
        <taxon>Chaetomiaceae</taxon>
        <taxon>Achaetomium</taxon>
    </lineage>
</organism>
<dbReference type="Pfam" id="PF00406">
    <property type="entry name" value="ADK"/>
    <property type="match status" value="1"/>
</dbReference>
<proteinExistence type="inferred from homology"/>
<dbReference type="Proteomes" id="UP001303760">
    <property type="component" value="Unassembled WGS sequence"/>
</dbReference>
<keyword evidence="2" id="KW-0547">Nucleotide-binding</keyword>
<reference evidence="5" key="2">
    <citation type="submission" date="2023-05" db="EMBL/GenBank/DDBJ databases">
        <authorList>
            <consortium name="Lawrence Berkeley National Laboratory"/>
            <person name="Steindorff A."/>
            <person name="Hensen N."/>
            <person name="Bonometti L."/>
            <person name="Westerberg I."/>
            <person name="Brannstrom I.O."/>
            <person name="Guillou S."/>
            <person name="Cros-Aarteil S."/>
            <person name="Calhoun S."/>
            <person name="Haridas S."/>
            <person name="Kuo A."/>
            <person name="Mondo S."/>
            <person name="Pangilinan J."/>
            <person name="Riley R."/>
            <person name="Labutti K."/>
            <person name="Andreopoulos B."/>
            <person name="Lipzen A."/>
            <person name="Chen C."/>
            <person name="Yanf M."/>
            <person name="Daum C."/>
            <person name="Ng V."/>
            <person name="Clum A."/>
            <person name="Ohm R."/>
            <person name="Martin F."/>
            <person name="Silar P."/>
            <person name="Natvig D."/>
            <person name="Lalanne C."/>
            <person name="Gautier V."/>
            <person name="Ament-Velasquez S.L."/>
            <person name="Kruys A."/>
            <person name="Hutchinson M.I."/>
            <person name="Powell A.J."/>
            <person name="Barry K."/>
            <person name="Miller A.N."/>
            <person name="Grigoriev I.V."/>
            <person name="Debuchy R."/>
            <person name="Gladieux P."/>
            <person name="Thoren M.H."/>
            <person name="Johannesson H."/>
        </authorList>
    </citation>
    <scope>NUCLEOTIDE SEQUENCE</scope>
    <source>
        <strain evidence="5">CBS 532.94</strain>
    </source>
</reference>
<keyword evidence="3 4" id="KW-0418">Kinase</keyword>
<evidence type="ECO:0000256" key="3">
    <source>
        <dbReference type="ARBA" id="ARBA00022777"/>
    </source>
</evidence>
<dbReference type="InterPro" id="IPR000850">
    <property type="entry name" value="Adenylat/UMP-CMP_kin"/>
</dbReference>
<dbReference type="GO" id="GO:0006139">
    <property type="term" value="P:nucleobase-containing compound metabolic process"/>
    <property type="evidence" value="ECO:0007669"/>
    <property type="project" value="InterPro"/>
</dbReference>
<dbReference type="GO" id="GO:0019205">
    <property type="term" value="F:nucleobase-containing compound kinase activity"/>
    <property type="evidence" value="ECO:0007669"/>
    <property type="project" value="InterPro"/>
</dbReference>
<dbReference type="CDD" id="cd01428">
    <property type="entry name" value="ADK"/>
    <property type="match status" value="1"/>
</dbReference>
<evidence type="ECO:0000256" key="1">
    <source>
        <dbReference type="ARBA" id="ARBA00022679"/>
    </source>
</evidence>
<evidence type="ECO:0000256" key="4">
    <source>
        <dbReference type="RuleBase" id="RU003330"/>
    </source>
</evidence>
<keyword evidence="1 4" id="KW-0808">Transferase</keyword>
<accession>A0AAN7CH41</accession>
<evidence type="ECO:0000313" key="6">
    <source>
        <dbReference type="Proteomes" id="UP001303760"/>
    </source>
</evidence>
<dbReference type="InterPro" id="IPR033690">
    <property type="entry name" value="Adenylat_kinase_CS"/>
</dbReference>
<protein>
    <recommendedName>
        <fullName evidence="7">Adenylate kinase</fullName>
    </recommendedName>
</protein>
<dbReference type="AlphaFoldDB" id="A0AAN7CH41"/>
<keyword evidence="6" id="KW-1185">Reference proteome</keyword>